<name>A0A2T4JJB1_9RHOB</name>
<dbReference type="AlphaFoldDB" id="A0A2T4JJB1"/>
<evidence type="ECO:0000256" key="1">
    <source>
        <dbReference type="SAM" id="MobiDB-lite"/>
    </source>
</evidence>
<dbReference type="EMBL" id="PZKG01000344">
    <property type="protein sequence ID" value="PTE17975.1"/>
    <property type="molecule type" value="Genomic_DNA"/>
</dbReference>
<organism evidence="2 3">
    <name type="scientific">Cereibacter changlensis JA139</name>
    <dbReference type="NCBI Taxonomy" id="1188249"/>
    <lineage>
        <taxon>Bacteria</taxon>
        <taxon>Pseudomonadati</taxon>
        <taxon>Pseudomonadota</taxon>
        <taxon>Alphaproteobacteria</taxon>
        <taxon>Rhodobacterales</taxon>
        <taxon>Paracoccaceae</taxon>
        <taxon>Cereibacter</taxon>
    </lineage>
</organism>
<dbReference type="GO" id="GO:0030288">
    <property type="term" value="C:outer membrane-bounded periplasmic space"/>
    <property type="evidence" value="ECO:0007669"/>
    <property type="project" value="InterPro"/>
</dbReference>
<sequence length="214" mass="22713">MTQGAGDMVQSALFKTGARMVNRRETAVTLMEAQWGIRDIQQQEPAHLLIAGSINSLDFIPGGGAVATIGGVGPRFRQNRILVGLDLTMTNLQTGQIVGSISLHKQIFANEIGFTAARIQGGTIVDADVGAMRREAVDYALRVMLQLATFELLTQSMPPEEYEGCRSLIGDALGSVNGVRTTGEPFGASSDVSRVHEDASGASSADRPVQKAEP</sequence>
<accession>A0A2T4JJB1</accession>
<evidence type="ECO:0000313" key="2">
    <source>
        <dbReference type="EMBL" id="PTE17975.1"/>
    </source>
</evidence>
<keyword evidence="3" id="KW-1185">Reference proteome</keyword>
<dbReference type="InterPro" id="IPR005534">
    <property type="entry name" value="Curli_assmbl/transp-comp_CsgG"/>
</dbReference>
<comment type="caution">
    <text evidence="2">The sequence shown here is derived from an EMBL/GenBank/DDBJ whole genome shotgun (WGS) entry which is preliminary data.</text>
</comment>
<proteinExistence type="predicted"/>
<dbReference type="Pfam" id="PF03783">
    <property type="entry name" value="CsgG"/>
    <property type="match status" value="1"/>
</dbReference>
<gene>
    <name evidence="2" type="ORF">C5F48_23895</name>
</gene>
<dbReference type="Gene3D" id="3.40.50.10610">
    <property type="entry name" value="ABC-type transport auxiliary lipoprotein component"/>
    <property type="match status" value="1"/>
</dbReference>
<evidence type="ECO:0000313" key="3">
    <source>
        <dbReference type="Proteomes" id="UP000241010"/>
    </source>
</evidence>
<reference evidence="2 3" key="1">
    <citation type="submission" date="2018-03" db="EMBL/GenBank/DDBJ databases">
        <title>Cereibacter changlensis.</title>
        <authorList>
            <person name="Meyer T.E."/>
            <person name="Miller S."/>
            <person name="Lodha T."/>
            <person name="Gandham S."/>
            <person name="Chintalapati S."/>
            <person name="Chintalapati V.R."/>
        </authorList>
    </citation>
    <scope>NUCLEOTIDE SEQUENCE [LARGE SCALE GENOMIC DNA]</scope>
    <source>
        <strain evidence="2 3">JA139</strain>
    </source>
</reference>
<dbReference type="Proteomes" id="UP000241010">
    <property type="component" value="Unassembled WGS sequence"/>
</dbReference>
<protein>
    <submittedName>
        <fullName evidence="2">Uncharacterized protein</fullName>
    </submittedName>
</protein>
<feature type="region of interest" description="Disordered" evidence="1">
    <location>
        <begin position="184"/>
        <end position="214"/>
    </location>
</feature>